<dbReference type="OrthoDB" id="2990788at2"/>
<evidence type="ECO:0000313" key="2">
    <source>
        <dbReference type="EMBL" id="CDZ99388.1"/>
    </source>
</evidence>
<dbReference type="EMBL" id="CCSE01000001">
    <property type="protein sequence ID" value="CDZ99388.1"/>
    <property type="molecule type" value="Genomic_DNA"/>
</dbReference>
<dbReference type="InterPro" id="IPR016979">
    <property type="entry name" value="DUF2129"/>
</dbReference>
<reference evidence="2 3" key="1">
    <citation type="submission" date="2014-07" db="EMBL/GenBank/DDBJ databases">
        <authorList>
            <person name="Urmite Genomes Urmite Genomes"/>
        </authorList>
    </citation>
    <scope>NUCLEOTIDE SEQUENCE [LARGE SCALE GENOMIC DNA]</scope>
    <source>
        <strain evidence="2 3">13MG44_air</strain>
    </source>
</reference>
<dbReference type="Proteomes" id="UP000044136">
    <property type="component" value="Unassembled WGS sequence"/>
</dbReference>
<organism evidence="2 3">
    <name type="scientific">Jeotgalicoccus saudimassiliensis</name>
    <dbReference type="NCBI Taxonomy" id="1461582"/>
    <lineage>
        <taxon>Bacteria</taxon>
        <taxon>Bacillati</taxon>
        <taxon>Bacillota</taxon>
        <taxon>Bacilli</taxon>
        <taxon>Bacillales</taxon>
        <taxon>Staphylococcaceae</taxon>
        <taxon>Jeotgalicoccus</taxon>
    </lineage>
</organism>
<dbReference type="Pfam" id="PF09902">
    <property type="entry name" value="DUF2129"/>
    <property type="match status" value="1"/>
</dbReference>
<protein>
    <submittedName>
        <fullName evidence="2">Uncharacterized protein</fullName>
    </submittedName>
</protein>
<sequence length="87" mass="10581">MIVNRLGIYVYFKQNKFIRQLKRHGHLIYVNKTKKYVLLYVDEAELDKTLTDLGKLKFVTDIVLSEYPNIKREYHTEDKEKQDYRVI</sequence>
<dbReference type="RefSeq" id="WP_035807964.1">
    <property type="nucleotide sequence ID" value="NZ_CCSE01000001.1"/>
</dbReference>
<name>A0A078LVZ9_9STAP</name>
<evidence type="ECO:0000256" key="1">
    <source>
        <dbReference type="ARBA" id="ARBA00022490"/>
    </source>
</evidence>
<dbReference type="AlphaFoldDB" id="A0A078LVZ9"/>
<dbReference type="eggNOG" id="COG4471">
    <property type="taxonomic scope" value="Bacteria"/>
</dbReference>
<proteinExistence type="predicted"/>
<accession>A0A078LVZ9</accession>
<keyword evidence="3" id="KW-1185">Reference proteome</keyword>
<gene>
    <name evidence="2" type="ORF">BN1048_00441</name>
</gene>
<dbReference type="HOGENOM" id="CLU_159890_2_1_9"/>
<evidence type="ECO:0000313" key="3">
    <source>
        <dbReference type="Proteomes" id="UP000044136"/>
    </source>
</evidence>
<keyword evidence="1" id="KW-0963">Cytoplasm</keyword>
<dbReference type="STRING" id="1461582.BN1048_00441"/>